<dbReference type="NCBIfam" id="NF040521">
    <property type="entry name" value="C45_proenzyme"/>
    <property type="match status" value="1"/>
</dbReference>
<dbReference type="PANTHER" id="PTHR34180:SF1">
    <property type="entry name" value="BETA-ALANYL-DOPAMINE_CARCININE HYDROLASE"/>
    <property type="match status" value="1"/>
</dbReference>
<feature type="domain" description="Peptidase C45 hydrolase" evidence="2">
    <location>
        <begin position="389"/>
        <end position="570"/>
    </location>
</feature>
<keyword evidence="1" id="KW-0472">Membrane</keyword>
<dbReference type="Gene3D" id="3.60.60.10">
    <property type="entry name" value="Penicillin V Acylase, Chain A"/>
    <property type="match status" value="1"/>
</dbReference>
<evidence type="ECO:0000313" key="3">
    <source>
        <dbReference type="EMBL" id="CAF3818876.1"/>
    </source>
</evidence>
<protein>
    <recommendedName>
        <fullName evidence="2">Peptidase C45 hydrolase domain-containing protein</fullName>
    </recommendedName>
</protein>
<reference evidence="3" key="1">
    <citation type="submission" date="2021-02" db="EMBL/GenBank/DDBJ databases">
        <authorList>
            <person name="Nowell W R."/>
        </authorList>
    </citation>
    <scope>NUCLEOTIDE SEQUENCE</scope>
</reference>
<dbReference type="InterPro" id="IPR047794">
    <property type="entry name" value="C45_proenzyme-like"/>
</dbReference>
<accession>A0A819CF83</accession>
<comment type="caution">
    <text evidence="3">The sequence shown here is derived from an EMBL/GenBank/DDBJ whole genome shotgun (WGS) entry which is preliminary data.</text>
</comment>
<proteinExistence type="predicted"/>
<dbReference type="InterPro" id="IPR005079">
    <property type="entry name" value="Peptidase_C45_hydrolase"/>
</dbReference>
<organism evidence="3 4">
    <name type="scientific">Adineta steineri</name>
    <dbReference type="NCBI Taxonomy" id="433720"/>
    <lineage>
        <taxon>Eukaryota</taxon>
        <taxon>Metazoa</taxon>
        <taxon>Spiralia</taxon>
        <taxon>Gnathifera</taxon>
        <taxon>Rotifera</taxon>
        <taxon>Eurotatoria</taxon>
        <taxon>Bdelloidea</taxon>
        <taxon>Adinetida</taxon>
        <taxon>Adinetidae</taxon>
        <taxon>Adineta</taxon>
    </lineage>
</organism>
<sequence>MRWLYYSQVLNTFLLIIILCSFIQVDGKIRRRRQYLSNNFGAYALDPAVVSYYGTGGGGSYTGNSQQNNRFIVGGVVYQYPTPVNVMSGGSYDSQQYNAYLGGSDSAYYYNMNNMKLPAQDRWYPGYYFQGYPFLPLLNNAQLIRFMLVKHLSEPWFSLIYCGKKTVEVRLDKGHFCSLKPSDTIEFFNDDLGFNIRRKFCVKVISVERFDTFELALEKHLSRALPTVKTVEFGYPNEIFPFIQFNGQTPRERGYEHGTILSERIDKSINIYREQFLKNKNFNEKYILNLCEQYRRGISLYSNDYLEELDSIAISSRQDPLWIIALNCRLEILNHLSFGIQNECTVLYNKETCQLAENWDWIKDFQHLAFINYIKSNGILQMIEPGVLAKVGFNSYGIGVTLNFVDPVTISKNPSNIPLHISLRAVLDQAKTYEQALDIFKQNGPGFGGHVLVGDDKGQCCCVEFPGDEVRFIPDHPYHTNHFLYTNNNNEHFKNTSRYQNSLDRYERVKQLWKNKTTLQSILFDYDDSQTYPICRSFEPNDIGLVGTVCSLIMNLKERTMNITKGNPRQNQKLYEFQLDEKDMNQ</sequence>
<evidence type="ECO:0000313" key="4">
    <source>
        <dbReference type="Proteomes" id="UP000663868"/>
    </source>
</evidence>
<gene>
    <name evidence="3" type="ORF">KXQ929_LOCUS18105</name>
</gene>
<name>A0A819CF83_9BILA</name>
<keyword evidence="1" id="KW-1133">Transmembrane helix</keyword>
<keyword evidence="1" id="KW-0812">Transmembrane</keyword>
<dbReference type="PANTHER" id="PTHR34180">
    <property type="entry name" value="PEPTIDASE C45"/>
    <property type="match status" value="1"/>
</dbReference>
<dbReference type="Gene3D" id="1.10.10.2120">
    <property type="match status" value="1"/>
</dbReference>
<evidence type="ECO:0000259" key="2">
    <source>
        <dbReference type="Pfam" id="PF03417"/>
    </source>
</evidence>
<dbReference type="AlphaFoldDB" id="A0A819CF83"/>
<dbReference type="InterPro" id="IPR047801">
    <property type="entry name" value="Peptidase_C45"/>
</dbReference>
<dbReference type="SUPFAM" id="SSF88697">
    <property type="entry name" value="PUA domain-like"/>
    <property type="match status" value="1"/>
</dbReference>
<dbReference type="Proteomes" id="UP000663868">
    <property type="component" value="Unassembled WGS sequence"/>
</dbReference>
<evidence type="ECO:0000256" key="1">
    <source>
        <dbReference type="SAM" id="Phobius"/>
    </source>
</evidence>
<dbReference type="Pfam" id="PF03417">
    <property type="entry name" value="AAT"/>
    <property type="match status" value="1"/>
</dbReference>
<dbReference type="EMBL" id="CAJOBB010001164">
    <property type="protein sequence ID" value="CAF3818876.1"/>
    <property type="molecule type" value="Genomic_DNA"/>
</dbReference>
<dbReference type="Gene3D" id="2.30.130.30">
    <property type="entry name" value="Hypothetical protein"/>
    <property type="match status" value="1"/>
</dbReference>
<dbReference type="InterPro" id="IPR015947">
    <property type="entry name" value="PUA-like_sf"/>
</dbReference>
<feature type="transmembrane region" description="Helical" evidence="1">
    <location>
        <begin position="6"/>
        <end position="25"/>
    </location>
</feature>